<comment type="function">
    <text evidence="9">Nucleotidase that shows phosphatase activity on nucleoside 5'-monophosphates.</text>
</comment>
<dbReference type="SUPFAM" id="SSF64167">
    <property type="entry name" value="SurE-like"/>
    <property type="match status" value="1"/>
</dbReference>
<organism evidence="11 12">
    <name type="scientific">Candidatus Kapaibacterium thiocyanatum</name>
    <dbReference type="NCBI Taxonomy" id="1895771"/>
    <lineage>
        <taxon>Bacteria</taxon>
        <taxon>Pseudomonadati</taxon>
        <taxon>Candidatus Kapaibacteriota</taxon>
        <taxon>Candidatus Kapaibacteriia</taxon>
        <taxon>Candidatus Kapaibacteriales</taxon>
        <taxon>Candidatus Kapaibacteriaceae</taxon>
        <taxon>Candidatus Kapaibacterium</taxon>
    </lineage>
</organism>
<dbReference type="GO" id="GO:0008254">
    <property type="term" value="F:3'-nucleotidase activity"/>
    <property type="evidence" value="ECO:0007669"/>
    <property type="project" value="TreeGrafter"/>
</dbReference>
<reference evidence="11 12" key="1">
    <citation type="submission" date="2016-09" db="EMBL/GenBank/DDBJ databases">
        <title>Genome-resolved meta-omics ties microbial dynamics to process performance in biotechnology for thiocyanate degradation.</title>
        <authorList>
            <person name="Kantor R.S."/>
            <person name="Huddy R.J."/>
            <person name="Iyer R."/>
            <person name="Thomas B.C."/>
            <person name="Brown C.T."/>
            <person name="Anantharaman K."/>
            <person name="Tringe S."/>
            <person name="Hettich R.L."/>
            <person name="Harrison S.T."/>
            <person name="Banfield J.F."/>
        </authorList>
    </citation>
    <scope>NUCLEOTIDE SEQUENCE [LARGE SCALE GENOMIC DNA]</scope>
    <source>
        <strain evidence="11">59-99</strain>
    </source>
</reference>
<evidence type="ECO:0000256" key="2">
    <source>
        <dbReference type="ARBA" id="ARBA00001946"/>
    </source>
</evidence>
<feature type="binding site" evidence="9">
    <location>
        <position position="11"/>
    </location>
    <ligand>
        <name>a divalent metal cation</name>
        <dbReference type="ChEBI" id="CHEBI:60240"/>
    </ligand>
</feature>
<feature type="binding site" evidence="9">
    <location>
        <position position="41"/>
    </location>
    <ligand>
        <name>a divalent metal cation</name>
        <dbReference type="ChEBI" id="CHEBI:60240"/>
    </ligand>
</feature>
<comment type="catalytic activity">
    <reaction evidence="1 9">
        <text>a ribonucleoside 5'-phosphate + H2O = a ribonucleoside + phosphate</text>
        <dbReference type="Rhea" id="RHEA:12484"/>
        <dbReference type="ChEBI" id="CHEBI:15377"/>
        <dbReference type="ChEBI" id="CHEBI:18254"/>
        <dbReference type="ChEBI" id="CHEBI:43474"/>
        <dbReference type="ChEBI" id="CHEBI:58043"/>
        <dbReference type="EC" id="3.1.3.5"/>
    </reaction>
</comment>
<dbReference type="Proteomes" id="UP000184233">
    <property type="component" value="Unassembled WGS sequence"/>
</dbReference>
<sequence length="253" mass="27285">MTRRILVTNDDGIDSPGIFALVQSMRRLGDVVVVAPDRQQSAVGHALTVASPLRATPFYRDGMMFGYAINGTPADCVKLAISTLLPEPPDIVVSGINHGSNTSVNAIYSGTVSAATEGTLMGVPSMAVSQTSWDMHADCSLAADVAHTVAGKLVEAGLPKGTLLNVNVPSIDRSEFKGIKVTRQGRSVWNDHYERRLDPHGREYFWLTGDFVQLEPVEGADDIAVGEGYAAITPLHYELTNFAVLDHLRDYFA</sequence>
<dbReference type="HAMAP" id="MF_00060">
    <property type="entry name" value="SurE"/>
    <property type="match status" value="1"/>
</dbReference>
<evidence type="ECO:0000313" key="11">
    <source>
        <dbReference type="EMBL" id="OJX56871.1"/>
    </source>
</evidence>
<dbReference type="InterPro" id="IPR002828">
    <property type="entry name" value="SurE-like_Pase/nucleotidase"/>
</dbReference>
<evidence type="ECO:0000256" key="4">
    <source>
        <dbReference type="ARBA" id="ARBA00011062"/>
    </source>
</evidence>
<evidence type="ECO:0000259" key="10">
    <source>
        <dbReference type="Pfam" id="PF01975"/>
    </source>
</evidence>
<keyword evidence="8 9" id="KW-0378">Hydrolase</keyword>
<dbReference type="Pfam" id="PF01975">
    <property type="entry name" value="SurE"/>
    <property type="match status" value="1"/>
</dbReference>
<feature type="binding site" evidence="9">
    <location>
        <position position="97"/>
    </location>
    <ligand>
        <name>a divalent metal cation</name>
        <dbReference type="ChEBI" id="CHEBI:60240"/>
    </ligand>
</feature>
<dbReference type="GO" id="GO:0005737">
    <property type="term" value="C:cytoplasm"/>
    <property type="evidence" value="ECO:0007669"/>
    <property type="project" value="UniProtKB-SubCell"/>
</dbReference>
<evidence type="ECO:0000256" key="6">
    <source>
        <dbReference type="ARBA" id="ARBA00022723"/>
    </source>
</evidence>
<dbReference type="GO" id="GO:0008253">
    <property type="term" value="F:5'-nucleotidase activity"/>
    <property type="evidence" value="ECO:0007669"/>
    <property type="project" value="UniProtKB-UniRule"/>
</dbReference>
<comment type="caution">
    <text evidence="11">The sequence shown here is derived from an EMBL/GenBank/DDBJ whole genome shotgun (WGS) entry which is preliminary data.</text>
</comment>
<dbReference type="InterPro" id="IPR036523">
    <property type="entry name" value="SurE-like_sf"/>
</dbReference>
<evidence type="ECO:0000256" key="9">
    <source>
        <dbReference type="HAMAP-Rule" id="MF_00060"/>
    </source>
</evidence>
<evidence type="ECO:0000256" key="1">
    <source>
        <dbReference type="ARBA" id="ARBA00000815"/>
    </source>
</evidence>
<dbReference type="EMBL" id="MKVH01000024">
    <property type="protein sequence ID" value="OJX56871.1"/>
    <property type="molecule type" value="Genomic_DNA"/>
</dbReference>
<protein>
    <recommendedName>
        <fullName evidence="9">5'-nucleotidase SurE</fullName>
        <ecNumber evidence="9">3.1.3.5</ecNumber>
    </recommendedName>
    <alternativeName>
        <fullName evidence="9">Nucleoside 5'-monophosphate phosphohydrolase</fullName>
    </alternativeName>
</protein>
<dbReference type="EC" id="3.1.3.5" evidence="9"/>
<dbReference type="AlphaFoldDB" id="A0A1M3KWM1"/>
<comment type="subcellular location">
    <subcellularLocation>
        <location evidence="3 9">Cytoplasm</location>
    </subcellularLocation>
</comment>
<comment type="cofactor">
    <cofactor evidence="9">
        <name>a divalent metal cation</name>
        <dbReference type="ChEBI" id="CHEBI:60240"/>
    </cofactor>
    <text evidence="9">Binds 1 divalent metal cation per subunit.</text>
</comment>
<dbReference type="GO" id="GO:0000166">
    <property type="term" value="F:nucleotide binding"/>
    <property type="evidence" value="ECO:0007669"/>
    <property type="project" value="UniProtKB-KW"/>
</dbReference>
<dbReference type="PANTHER" id="PTHR30457">
    <property type="entry name" value="5'-NUCLEOTIDASE SURE"/>
    <property type="match status" value="1"/>
</dbReference>
<gene>
    <name evidence="9" type="primary">surE</name>
    <name evidence="11" type="ORF">BGO89_10110</name>
</gene>
<dbReference type="InterPro" id="IPR030048">
    <property type="entry name" value="SurE"/>
</dbReference>
<dbReference type="FunFam" id="3.40.1210.10:FF:000001">
    <property type="entry name" value="5'/3'-nucleotidase SurE"/>
    <property type="match status" value="1"/>
</dbReference>
<feature type="binding site" evidence="9">
    <location>
        <position position="10"/>
    </location>
    <ligand>
        <name>a divalent metal cation</name>
        <dbReference type="ChEBI" id="CHEBI:60240"/>
    </ligand>
</feature>
<dbReference type="NCBIfam" id="NF001492">
    <property type="entry name" value="PRK00346.2-2"/>
    <property type="match status" value="1"/>
</dbReference>
<evidence type="ECO:0000256" key="3">
    <source>
        <dbReference type="ARBA" id="ARBA00004496"/>
    </source>
</evidence>
<evidence type="ECO:0000256" key="7">
    <source>
        <dbReference type="ARBA" id="ARBA00022741"/>
    </source>
</evidence>
<comment type="cofactor">
    <cofactor evidence="2">
        <name>Mg(2+)</name>
        <dbReference type="ChEBI" id="CHEBI:18420"/>
    </cofactor>
</comment>
<dbReference type="STRING" id="1895771.BGO89_10110"/>
<dbReference type="GO" id="GO:0046872">
    <property type="term" value="F:metal ion binding"/>
    <property type="evidence" value="ECO:0007669"/>
    <property type="project" value="UniProtKB-UniRule"/>
</dbReference>
<dbReference type="NCBIfam" id="NF001490">
    <property type="entry name" value="PRK00346.1-4"/>
    <property type="match status" value="1"/>
</dbReference>
<evidence type="ECO:0000256" key="5">
    <source>
        <dbReference type="ARBA" id="ARBA00022490"/>
    </source>
</evidence>
<dbReference type="PANTHER" id="PTHR30457:SF12">
    <property type="entry name" value="5'_3'-NUCLEOTIDASE SURE"/>
    <property type="match status" value="1"/>
</dbReference>
<accession>A0A1M3KWM1</accession>
<dbReference type="NCBIfam" id="TIGR00087">
    <property type="entry name" value="surE"/>
    <property type="match status" value="1"/>
</dbReference>
<name>A0A1M3KWM1_9BACT</name>
<keyword evidence="7 9" id="KW-0547">Nucleotide-binding</keyword>
<comment type="similarity">
    <text evidence="4 9">Belongs to the SurE nucleotidase family.</text>
</comment>
<keyword evidence="5 9" id="KW-0963">Cytoplasm</keyword>
<evidence type="ECO:0000313" key="12">
    <source>
        <dbReference type="Proteomes" id="UP000184233"/>
    </source>
</evidence>
<proteinExistence type="inferred from homology"/>
<keyword evidence="6 9" id="KW-0479">Metal-binding</keyword>
<evidence type="ECO:0000256" key="8">
    <source>
        <dbReference type="ARBA" id="ARBA00022801"/>
    </source>
</evidence>
<feature type="domain" description="Survival protein SurE-like phosphatase/nucleotidase" evidence="10">
    <location>
        <begin position="5"/>
        <end position="190"/>
    </location>
</feature>
<dbReference type="Gene3D" id="3.40.1210.10">
    <property type="entry name" value="Survival protein SurE-like phosphatase/nucleotidase"/>
    <property type="match status" value="1"/>
</dbReference>
<dbReference type="GO" id="GO:0004309">
    <property type="term" value="F:exopolyphosphatase activity"/>
    <property type="evidence" value="ECO:0007669"/>
    <property type="project" value="TreeGrafter"/>
</dbReference>